<dbReference type="AlphaFoldDB" id="A0A1V5ZPG2"/>
<proteinExistence type="predicted"/>
<organism evidence="3">
    <name type="scientific">candidate division CPR1 bacterium ADurb.Bin160</name>
    <dbReference type="NCBI Taxonomy" id="1852826"/>
    <lineage>
        <taxon>Bacteria</taxon>
        <taxon>candidate division CPR1</taxon>
    </lineage>
</organism>
<dbReference type="Pfam" id="PF00395">
    <property type="entry name" value="SLH"/>
    <property type="match status" value="1"/>
</dbReference>
<evidence type="ECO:0000256" key="1">
    <source>
        <dbReference type="SAM" id="MobiDB-lite"/>
    </source>
</evidence>
<feature type="domain" description="SLH" evidence="2">
    <location>
        <begin position="118"/>
        <end position="185"/>
    </location>
</feature>
<dbReference type="InterPro" id="IPR001119">
    <property type="entry name" value="SLH_dom"/>
</dbReference>
<dbReference type="EMBL" id="MWDB01000005">
    <property type="protein sequence ID" value="OQB42180.1"/>
    <property type="molecule type" value="Genomic_DNA"/>
</dbReference>
<accession>A0A1V5ZPG2</accession>
<comment type="caution">
    <text evidence="3">The sequence shown here is derived from an EMBL/GenBank/DDBJ whole genome shotgun (WGS) entry which is preliminary data.</text>
</comment>
<dbReference type="PROSITE" id="PS51272">
    <property type="entry name" value="SLH"/>
    <property type="match status" value="1"/>
</dbReference>
<dbReference type="Proteomes" id="UP000485621">
    <property type="component" value="Unassembled WGS sequence"/>
</dbReference>
<name>A0A1V5ZPG2_9BACT</name>
<feature type="region of interest" description="Disordered" evidence="1">
    <location>
        <begin position="1"/>
        <end position="25"/>
    </location>
</feature>
<reference evidence="3" key="1">
    <citation type="submission" date="2017-02" db="EMBL/GenBank/DDBJ databases">
        <title>Delving into the versatile metabolic prowess of the omnipresent phylum Bacteroidetes.</title>
        <authorList>
            <person name="Nobu M.K."/>
            <person name="Mei R."/>
            <person name="Narihiro T."/>
            <person name="Kuroda K."/>
            <person name="Liu W.-T."/>
        </authorList>
    </citation>
    <scope>NUCLEOTIDE SEQUENCE</scope>
    <source>
        <strain evidence="3">ADurb.Bin160</strain>
    </source>
</reference>
<sequence length="222" mass="25036">MTSSKEEQLSTGQTEPEVLDDETSEKTLDELVGDYMEKYKDNPEKLKQLETAMKSAKDSDVDQELKDAYVYAFLNGITTQATIEKAELDRGITRAEMAKMMAVFATKISDKERVKTGIVKYADVDSSLGDLADYILLAYQLQIMGIDANGNPIENFNPHAEVTRAEFATVLSRILYGNKYNQQGSDFYSKHLQALKNASILKNTTPTMKELRGWVMLMLYRS</sequence>
<evidence type="ECO:0000313" key="3">
    <source>
        <dbReference type="EMBL" id="OQB42180.1"/>
    </source>
</evidence>
<protein>
    <recommendedName>
        <fullName evidence="2">SLH domain-containing protein</fullName>
    </recommendedName>
</protein>
<gene>
    <name evidence="3" type="ORF">BWY04_00401</name>
</gene>
<evidence type="ECO:0000259" key="2">
    <source>
        <dbReference type="PROSITE" id="PS51272"/>
    </source>
</evidence>